<keyword evidence="3 6" id="KW-1133">Transmembrane helix</keyword>
<comment type="caution">
    <text evidence="7">The sequence shown here is derived from an EMBL/GenBank/DDBJ whole genome shotgun (WGS) entry which is preliminary data.</text>
</comment>
<evidence type="ECO:0000256" key="3">
    <source>
        <dbReference type="ARBA" id="ARBA00022989"/>
    </source>
</evidence>
<keyword evidence="2 6" id="KW-0812">Transmembrane</keyword>
<dbReference type="AlphaFoldDB" id="A0AA91LWN3"/>
<dbReference type="PANTHER" id="PTHR30168">
    <property type="entry name" value="PUTATIVE MEMBRANE PROTEIN YPFJ"/>
    <property type="match status" value="1"/>
</dbReference>
<feature type="region of interest" description="Disordered" evidence="5">
    <location>
        <begin position="62"/>
        <end position="85"/>
    </location>
</feature>
<sequence>MNHRREQRGPARDARPRRRFGVITAIICCACAVLVLAGCQTMVVGRALSPLYDPFEVGGLPAQDGPSGVRDNAPQPTGDVRNTDHGDNDKLAVLAVNDVAEFWKQYYSDSLKGSFSPVANLLSYDSRVKTGKKVCGEDTYKEPNAFYCPPEDLMAWDRGVFVPIARRYFGDITVAGLIGHEYGHAVQHMAKLVGKKTPGIVFEEQADCFGGVYLRWVAEGQSPRFIVSTGDGLDHVLAGVISSRDPVITPKYKALIKQGHGTALDRVSAFQVGFVNGATACAGIDMDEIKQRRGDLPLALQPDPEGFLQTGEVPINEETLSTLLEVLNKIFSPAKPPTLSLKAADCPDAHGGSPAAYCPATNTITADLPALQKLGKPANESDYVLVQGDDTALSVVMSRYVLALEHERGVPLDSATAALRTACLTGVAHRKMADKVELPSGKSFVLTAGDLDEAVAGLLTNRLVASDVNGATVPAGFTRITAFRSGVTGDEQLCYARFRDDTG</sequence>
<dbReference type="SUPFAM" id="SSF55486">
    <property type="entry name" value="Metalloproteases ('zincins'), catalytic domain"/>
    <property type="match status" value="1"/>
</dbReference>
<gene>
    <name evidence="7" type="ORF">BST20_18020</name>
</gene>
<keyword evidence="4 6" id="KW-0472">Membrane</keyword>
<accession>A0AA91LWN3</accession>
<dbReference type="Proteomes" id="UP000192441">
    <property type="component" value="Unassembled WGS sequence"/>
</dbReference>
<dbReference type="Pfam" id="PF04228">
    <property type="entry name" value="Zn_peptidase"/>
    <property type="match status" value="1"/>
</dbReference>
<evidence type="ECO:0000313" key="8">
    <source>
        <dbReference type="Proteomes" id="UP000192441"/>
    </source>
</evidence>
<dbReference type="PANTHER" id="PTHR30168:SF0">
    <property type="entry name" value="INNER MEMBRANE PROTEIN"/>
    <property type="match status" value="1"/>
</dbReference>
<organism evidence="7 8">
    <name type="scientific">Mycobacterium branderi</name>
    <dbReference type="NCBI Taxonomy" id="43348"/>
    <lineage>
        <taxon>Bacteria</taxon>
        <taxon>Bacillati</taxon>
        <taxon>Actinomycetota</taxon>
        <taxon>Actinomycetes</taxon>
        <taxon>Mycobacteriales</taxon>
        <taxon>Mycobacteriaceae</taxon>
        <taxon>Mycobacterium</taxon>
    </lineage>
</organism>
<feature type="transmembrane region" description="Helical" evidence="6">
    <location>
        <begin position="20"/>
        <end position="38"/>
    </location>
</feature>
<evidence type="ECO:0000256" key="5">
    <source>
        <dbReference type="SAM" id="MobiDB-lite"/>
    </source>
</evidence>
<dbReference type="GO" id="GO:0016020">
    <property type="term" value="C:membrane"/>
    <property type="evidence" value="ECO:0007669"/>
    <property type="project" value="UniProtKB-SubCell"/>
</dbReference>
<name>A0AA91LWN3_9MYCO</name>
<reference evidence="7 8" key="1">
    <citation type="submission" date="2016-12" db="EMBL/GenBank/DDBJ databases">
        <title>The new phylogeny of genus Mycobacterium.</title>
        <authorList>
            <person name="Tortoli E."/>
            <person name="Trovato A."/>
            <person name="Cirillo D.M."/>
        </authorList>
    </citation>
    <scope>NUCLEOTIDE SEQUENCE [LARGE SCALE GENOMIC DNA]</scope>
    <source>
        <strain evidence="7 8">DSM 44624</strain>
    </source>
</reference>
<evidence type="ECO:0000256" key="6">
    <source>
        <dbReference type="SAM" id="Phobius"/>
    </source>
</evidence>
<evidence type="ECO:0000256" key="4">
    <source>
        <dbReference type="ARBA" id="ARBA00023136"/>
    </source>
</evidence>
<comment type="subcellular location">
    <subcellularLocation>
        <location evidence="1">Membrane</location>
        <topology evidence="1">Single-pass membrane protein</topology>
    </subcellularLocation>
</comment>
<evidence type="ECO:0000313" key="7">
    <source>
        <dbReference type="EMBL" id="ORA35484.1"/>
    </source>
</evidence>
<dbReference type="InterPro" id="IPR007343">
    <property type="entry name" value="Uncharacterised_pept_Zn_put"/>
</dbReference>
<evidence type="ECO:0000256" key="2">
    <source>
        <dbReference type="ARBA" id="ARBA00022692"/>
    </source>
</evidence>
<evidence type="ECO:0000256" key="1">
    <source>
        <dbReference type="ARBA" id="ARBA00004167"/>
    </source>
</evidence>
<protein>
    <submittedName>
        <fullName evidence="7">Peptidase</fullName>
    </submittedName>
</protein>
<dbReference type="RefSeq" id="WP_083132757.1">
    <property type="nucleotide sequence ID" value="NZ_AP022607.1"/>
</dbReference>
<dbReference type="EMBL" id="MVHM01000012">
    <property type="protein sequence ID" value="ORA35484.1"/>
    <property type="molecule type" value="Genomic_DNA"/>
</dbReference>
<proteinExistence type="predicted"/>